<comment type="caution">
    <text evidence="2">The sequence shown here is derived from an EMBL/GenBank/DDBJ whole genome shotgun (WGS) entry which is preliminary data.</text>
</comment>
<organism evidence="2 3">
    <name type="scientific">Dactylosporangium darangshiense</name>
    <dbReference type="NCBI Taxonomy" id="579108"/>
    <lineage>
        <taxon>Bacteria</taxon>
        <taxon>Bacillati</taxon>
        <taxon>Actinomycetota</taxon>
        <taxon>Actinomycetes</taxon>
        <taxon>Micromonosporales</taxon>
        <taxon>Micromonosporaceae</taxon>
        <taxon>Dactylosporangium</taxon>
    </lineage>
</organism>
<feature type="region of interest" description="Disordered" evidence="1">
    <location>
        <begin position="1"/>
        <end position="21"/>
    </location>
</feature>
<proteinExistence type="predicted"/>
<reference evidence="3" key="1">
    <citation type="journal article" date="2019" name="Int. J. Syst. Evol. Microbiol.">
        <title>The Global Catalogue of Microorganisms (GCM) 10K type strain sequencing project: providing services to taxonomists for standard genome sequencing and annotation.</title>
        <authorList>
            <consortium name="The Broad Institute Genomics Platform"/>
            <consortium name="The Broad Institute Genome Sequencing Center for Infectious Disease"/>
            <person name="Wu L."/>
            <person name="Ma J."/>
        </authorList>
    </citation>
    <scope>NUCLEOTIDE SEQUENCE [LARGE SCALE GENOMIC DNA]</scope>
    <source>
        <strain evidence="3">JCM 17441</strain>
    </source>
</reference>
<sequence>MKISGSGPWLSCRGGENSSPGLAQYLGLAQQVGRRDHWAGDVQQTELDQQQEYGADTPTGEVMPEMISPARKAGKPGLPTGHDGQGWPLTDGPVIAGPTMIE</sequence>
<evidence type="ECO:0000313" key="2">
    <source>
        <dbReference type="EMBL" id="GAA4263992.1"/>
    </source>
</evidence>
<keyword evidence="3" id="KW-1185">Reference proteome</keyword>
<feature type="region of interest" description="Disordered" evidence="1">
    <location>
        <begin position="69"/>
        <end position="102"/>
    </location>
</feature>
<protein>
    <submittedName>
        <fullName evidence="2">Uncharacterized protein</fullName>
    </submittedName>
</protein>
<dbReference type="Proteomes" id="UP001500620">
    <property type="component" value="Unassembled WGS sequence"/>
</dbReference>
<dbReference type="EMBL" id="BAABAT010000088">
    <property type="protein sequence ID" value="GAA4263992.1"/>
    <property type="molecule type" value="Genomic_DNA"/>
</dbReference>
<evidence type="ECO:0000256" key="1">
    <source>
        <dbReference type="SAM" id="MobiDB-lite"/>
    </source>
</evidence>
<gene>
    <name evidence="2" type="ORF">GCM10022255_113550</name>
</gene>
<accession>A0ABP8DVR6</accession>
<name>A0ABP8DVR6_9ACTN</name>
<evidence type="ECO:0000313" key="3">
    <source>
        <dbReference type="Proteomes" id="UP001500620"/>
    </source>
</evidence>